<evidence type="ECO:0000313" key="2">
    <source>
        <dbReference type="EMBL" id="GLK76410.1"/>
    </source>
</evidence>
<reference evidence="2" key="1">
    <citation type="journal article" date="2014" name="Int. J. Syst. Evol. Microbiol.">
        <title>Complete genome sequence of Corynebacterium casei LMG S-19264T (=DSM 44701T), isolated from a smear-ripened cheese.</title>
        <authorList>
            <consortium name="US DOE Joint Genome Institute (JGI-PGF)"/>
            <person name="Walter F."/>
            <person name="Albersmeier A."/>
            <person name="Kalinowski J."/>
            <person name="Ruckert C."/>
        </authorList>
    </citation>
    <scope>NUCLEOTIDE SEQUENCE</scope>
    <source>
        <strain evidence="2">VKM B-2555</strain>
    </source>
</reference>
<dbReference type="Proteomes" id="UP001143364">
    <property type="component" value="Unassembled WGS sequence"/>
</dbReference>
<evidence type="ECO:0000256" key="1">
    <source>
        <dbReference type="SAM" id="MobiDB-lite"/>
    </source>
</evidence>
<dbReference type="EMBL" id="BSFK01000007">
    <property type="protein sequence ID" value="GLK76410.1"/>
    <property type="molecule type" value="Genomic_DNA"/>
</dbReference>
<feature type="compositionally biased region" description="Polar residues" evidence="1">
    <location>
        <begin position="19"/>
        <end position="28"/>
    </location>
</feature>
<comment type="caution">
    <text evidence="2">The sequence shown here is derived from an EMBL/GenBank/DDBJ whole genome shotgun (WGS) entry which is preliminary data.</text>
</comment>
<evidence type="ECO:0000313" key="3">
    <source>
        <dbReference type="Proteomes" id="UP001143364"/>
    </source>
</evidence>
<reference evidence="2" key="2">
    <citation type="submission" date="2023-01" db="EMBL/GenBank/DDBJ databases">
        <authorList>
            <person name="Sun Q."/>
            <person name="Evtushenko L."/>
        </authorList>
    </citation>
    <scope>NUCLEOTIDE SEQUENCE</scope>
    <source>
        <strain evidence="2">VKM B-2555</strain>
    </source>
</reference>
<organism evidence="2 3">
    <name type="scientific">Methylopila jiangsuensis</name>
    <dbReference type="NCBI Taxonomy" id="586230"/>
    <lineage>
        <taxon>Bacteria</taxon>
        <taxon>Pseudomonadati</taxon>
        <taxon>Pseudomonadota</taxon>
        <taxon>Alphaproteobacteria</taxon>
        <taxon>Hyphomicrobiales</taxon>
        <taxon>Methylopilaceae</taxon>
        <taxon>Methylopila</taxon>
    </lineage>
</organism>
<dbReference type="AlphaFoldDB" id="A0A9W6JF14"/>
<sequence length="82" mass="8760">MIFWAAVAIVVVSATGAESLSLDPNPSRKSPPPSHSAGQAYRLARGENGTAMFRAPRNPKARKAAEAALRLCRLEEIPAETM</sequence>
<keyword evidence="3" id="KW-1185">Reference proteome</keyword>
<accession>A0A9W6JF14</accession>
<feature type="region of interest" description="Disordered" evidence="1">
    <location>
        <begin position="19"/>
        <end position="39"/>
    </location>
</feature>
<proteinExistence type="predicted"/>
<gene>
    <name evidence="2" type="ORF">GCM10008171_16640</name>
</gene>
<name>A0A9W6JF14_9HYPH</name>
<protein>
    <submittedName>
        <fullName evidence="2">Uncharacterized protein</fullName>
    </submittedName>
</protein>